<dbReference type="RefSeq" id="WP_200592438.1">
    <property type="nucleotide sequence ID" value="NZ_JAEPBG010000005.1"/>
</dbReference>
<dbReference type="Gene3D" id="2.40.160.20">
    <property type="match status" value="1"/>
</dbReference>
<proteinExistence type="predicted"/>
<comment type="caution">
    <text evidence="2">The sequence shown here is derived from an EMBL/GenBank/DDBJ whole genome shotgun (WGS) entry which is preliminary data.</text>
</comment>
<reference evidence="2" key="1">
    <citation type="submission" date="2021-01" db="EMBL/GenBank/DDBJ databases">
        <title>Genome sequence of strain Noviherbaspirillum sp. DKR-6.</title>
        <authorList>
            <person name="Chaudhary D.K."/>
        </authorList>
    </citation>
    <scope>NUCLEOTIDE SEQUENCE</scope>
    <source>
        <strain evidence="2">DKR-6</strain>
    </source>
</reference>
<evidence type="ECO:0000313" key="3">
    <source>
        <dbReference type="Proteomes" id="UP000622890"/>
    </source>
</evidence>
<organism evidence="2 3">
    <name type="scientific">Noviherbaspirillum pedocola</name>
    <dbReference type="NCBI Taxonomy" id="2801341"/>
    <lineage>
        <taxon>Bacteria</taxon>
        <taxon>Pseudomonadati</taxon>
        <taxon>Pseudomonadota</taxon>
        <taxon>Betaproteobacteria</taxon>
        <taxon>Burkholderiales</taxon>
        <taxon>Oxalobacteraceae</taxon>
        <taxon>Noviherbaspirillum</taxon>
    </lineage>
</organism>
<sequence>MKRFVLRSLGAGLLAACAALPAHAIDGASVEVGTGNASQFLRGGLQWNFSRPLYESANLRLGGYWDLDLAEWRSNQYMNIPGQTQNLTEVGFTPMFRLQMPGSKIFLDAGIGAHLLSHLYNNNGRRLSTALEFGTKIGLGYNITPATDVALMVSHYSNGAIKEPNNGVNFASLKLIHRFK</sequence>
<dbReference type="GO" id="GO:0016787">
    <property type="term" value="F:hydrolase activity"/>
    <property type="evidence" value="ECO:0007669"/>
    <property type="project" value="UniProtKB-KW"/>
</dbReference>
<keyword evidence="1" id="KW-0732">Signal</keyword>
<evidence type="ECO:0000313" key="2">
    <source>
        <dbReference type="EMBL" id="MBK4735660.1"/>
    </source>
</evidence>
<keyword evidence="2" id="KW-0378">Hydrolase</keyword>
<gene>
    <name evidence="2" type="ORF">JJB74_13640</name>
</gene>
<accession>A0A934SSA0</accession>
<protein>
    <submittedName>
        <fullName evidence="2">Acyloxyacyl hydrolase</fullName>
    </submittedName>
</protein>
<dbReference type="AlphaFoldDB" id="A0A934SSA0"/>
<feature type="signal peptide" evidence="1">
    <location>
        <begin position="1"/>
        <end position="24"/>
    </location>
</feature>
<name>A0A934SSA0_9BURK</name>
<dbReference type="InterPro" id="IPR018550">
    <property type="entry name" value="Lipid-A_deacylase-rel"/>
</dbReference>
<dbReference type="EMBL" id="JAEPBG010000005">
    <property type="protein sequence ID" value="MBK4735660.1"/>
    <property type="molecule type" value="Genomic_DNA"/>
</dbReference>
<dbReference type="Proteomes" id="UP000622890">
    <property type="component" value="Unassembled WGS sequence"/>
</dbReference>
<keyword evidence="3" id="KW-1185">Reference proteome</keyword>
<feature type="chain" id="PRO_5038060488" evidence="1">
    <location>
        <begin position="25"/>
        <end position="180"/>
    </location>
</feature>
<evidence type="ECO:0000256" key="1">
    <source>
        <dbReference type="SAM" id="SignalP"/>
    </source>
</evidence>
<dbReference type="Pfam" id="PF09411">
    <property type="entry name" value="PagL"/>
    <property type="match status" value="1"/>
</dbReference>